<feature type="non-terminal residue" evidence="4">
    <location>
        <position position="1"/>
    </location>
</feature>
<dbReference type="Pfam" id="PF03457">
    <property type="entry name" value="HA"/>
    <property type="match status" value="2"/>
</dbReference>
<proteinExistence type="predicted"/>
<sequence>HTVKVEPGIDRDAERVDVGHGDIHAQSGVDAVDERHTQPPPQSEGKALETYHQSLVAENAALRQRHQECTRELQCQRELYDTRIASLSQSLTDQEREHKAEVQRQREVYEARIVSLSKLLSDSGAKNKSLSDSLYVSNDMCRRLAQEVLKHRLSIPQRETREHSMQSQILQLQAELSRVRATEGHSSPRCVRVCVSMYSRTNGYSSLTALTPRSPQRKRPAPLQLQSDALVQSRPTVIDTCSTATVSQPEQSVYGQAPERTMSRVSRQSRDTVTESVTESEGTRPAFVGDVYMDGEGDEENQHSTSDESYAMEGNQSPSEPDTSPFQRSTSPTAESVIHVDTVLGHDTSIPSAVVARRQKEWDKGLASLTQYLETHNTWPSRSDNRRISDWTFRQRKLHRNGKLPEDCVAALDELGIDWNPYRVPPKLWTTRLAELQKYLRHHGTWPSWRKGPVGTWVNSQRCAYRSGKLSAERVSALEELGIDWSPSQST</sequence>
<gene>
    <name evidence="4" type="ORF">KIPB_004290</name>
</gene>
<feature type="domain" description="Helicase-associated" evidence="3">
    <location>
        <begin position="359"/>
        <end position="416"/>
    </location>
</feature>
<dbReference type="Gene3D" id="6.10.140.530">
    <property type="match status" value="2"/>
</dbReference>
<accession>A0A9K3CTK5</accession>
<dbReference type="PANTHER" id="PTHR33418:SF1">
    <property type="entry name" value="HELICASE-ASSOCIATED DOMAIN-CONTAINING PROTEIN"/>
    <property type="match status" value="1"/>
</dbReference>
<comment type="caution">
    <text evidence="4">The sequence shown here is derived from an EMBL/GenBank/DDBJ whole genome shotgun (WGS) entry which is preliminary data.</text>
</comment>
<dbReference type="AlphaFoldDB" id="A0A9K3CTK5"/>
<dbReference type="PANTHER" id="PTHR33418">
    <property type="entry name" value="HELICASE-ASSOCIATED"/>
    <property type="match status" value="1"/>
</dbReference>
<feature type="compositionally biased region" description="Polar residues" evidence="2">
    <location>
        <begin position="242"/>
        <end position="254"/>
    </location>
</feature>
<keyword evidence="5" id="KW-1185">Reference proteome</keyword>
<evidence type="ECO:0000259" key="3">
    <source>
        <dbReference type="Pfam" id="PF03457"/>
    </source>
</evidence>
<protein>
    <recommendedName>
        <fullName evidence="3">Helicase-associated domain-containing protein</fullName>
    </recommendedName>
</protein>
<feature type="region of interest" description="Disordered" evidence="2">
    <location>
        <begin position="1"/>
        <end position="46"/>
    </location>
</feature>
<feature type="compositionally biased region" description="Polar residues" evidence="2">
    <location>
        <begin position="307"/>
        <end position="333"/>
    </location>
</feature>
<dbReference type="EMBL" id="BDIP01000904">
    <property type="protein sequence ID" value="GIQ83043.1"/>
    <property type="molecule type" value="Genomic_DNA"/>
</dbReference>
<name>A0A9K3CTK5_9EUKA</name>
<dbReference type="OrthoDB" id="48491at2759"/>
<evidence type="ECO:0000256" key="1">
    <source>
        <dbReference type="SAM" id="Coils"/>
    </source>
</evidence>
<feature type="domain" description="Helicase-associated" evidence="3">
    <location>
        <begin position="429"/>
        <end position="482"/>
    </location>
</feature>
<dbReference type="Proteomes" id="UP000265618">
    <property type="component" value="Unassembled WGS sequence"/>
</dbReference>
<evidence type="ECO:0000313" key="5">
    <source>
        <dbReference type="Proteomes" id="UP000265618"/>
    </source>
</evidence>
<evidence type="ECO:0000313" key="4">
    <source>
        <dbReference type="EMBL" id="GIQ83043.1"/>
    </source>
</evidence>
<feature type="coiled-coil region" evidence="1">
    <location>
        <begin position="52"/>
        <end position="119"/>
    </location>
</feature>
<evidence type="ECO:0000256" key="2">
    <source>
        <dbReference type="SAM" id="MobiDB-lite"/>
    </source>
</evidence>
<feature type="region of interest" description="Disordered" evidence="2">
    <location>
        <begin position="242"/>
        <end position="333"/>
    </location>
</feature>
<reference evidence="4 5" key="1">
    <citation type="journal article" date="2018" name="PLoS ONE">
        <title>The draft genome of Kipferlia bialata reveals reductive genome evolution in fornicate parasites.</title>
        <authorList>
            <person name="Tanifuji G."/>
            <person name="Takabayashi S."/>
            <person name="Kume K."/>
            <person name="Takagi M."/>
            <person name="Nakayama T."/>
            <person name="Kamikawa R."/>
            <person name="Inagaki Y."/>
            <person name="Hashimoto T."/>
        </authorList>
    </citation>
    <scope>NUCLEOTIDE SEQUENCE [LARGE SCALE GENOMIC DNA]</scope>
    <source>
        <strain evidence="4">NY0173</strain>
    </source>
</reference>
<feature type="compositionally biased region" description="Basic and acidic residues" evidence="2">
    <location>
        <begin position="7"/>
        <end position="23"/>
    </location>
</feature>
<organism evidence="4 5">
    <name type="scientific">Kipferlia bialata</name>
    <dbReference type="NCBI Taxonomy" id="797122"/>
    <lineage>
        <taxon>Eukaryota</taxon>
        <taxon>Metamonada</taxon>
        <taxon>Carpediemonas-like organisms</taxon>
        <taxon>Kipferlia</taxon>
    </lineage>
</organism>
<dbReference type="InterPro" id="IPR005114">
    <property type="entry name" value="Helicase_assoc"/>
</dbReference>
<keyword evidence="1" id="KW-0175">Coiled coil</keyword>